<reference evidence="1 2" key="1">
    <citation type="submission" date="2021-07" db="EMBL/GenBank/DDBJ databases">
        <authorList>
            <person name="Palmer J.M."/>
        </authorList>
    </citation>
    <scope>NUCLEOTIDE SEQUENCE [LARGE SCALE GENOMIC DNA]</scope>
    <source>
        <strain evidence="1 2">AT_MEX2019</strain>
        <tissue evidence="1">Muscle</tissue>
    </source>
</reference>
<dbReference type="EMBL" id="JAHUTI010062908">
    <property type="protein sequence ID" value="MED6252885.1"/>
    <property type="molecule type" value="Genomic_DNA"/>
</dbReference>
<dbReference type="Proteomes" id="UP001345963">
    <property type="component" value="Unassembled WGS sequence"/>
</dbReference>
<feature type="non-terminal residue" evidence="1">
    <location>
        <position position="1"/>
    </location>
</feature>
<name>A0ABU7BTC4_9TELE</name>
<accession>A0ABU7BTC4</accession>
<protein>
    <submittedName>
        <fullName evidence="1">Uncharacterized protein</fullName>
    </submittedName>
</protein>
<comment type="caution">
    <text evidence="1">The sequence shown here is derived from an EMBL/GenBank/DDBJ whole genome shotgun (WGS) entry which is preliminary data.</text>
</comment>
<keyword evidence="2" id="KW-1185">Reference proteome</keyword>
<evidence type="ECO:0000313" key="2">
    <source>
        <dbReference type="Proteomes" id="UP001345963"/>
    </source>
</evidence>
<sequence length="51" mass="5698">WFTCEVQLSPAVLVLTFMRHVGGGLLDLTNEIADAEIQYHSLTLPSRGQIR</sequence>
<gene>
    <name evidence="1" type="ORF">ATANTOWER_018747</name>
</gene>
<organism evidence="1 2">
    <name type="scientific">Ataeniobius toweri</name>
    <dbReference type="NCBI Taxonomy" id="208326"/>
    <lineage>
        <taxon>Eukaryota</taxon>
        <taxon>Metazoa</taxon>
        <taxon>Chordata</taxon>
        <taxon>Craniata</taxon>
        <taxon>Vertebrata</taxon>
        <taxon>Euteleostomi</taxon>
        <taxon>Actinopterygii</taxon>
        <taxon>Neopterygii</taxon>
        <taxon>Teleostei</taxon>
        <taxon>Neoteleostei</taxon>
        <taxon>Acanthomorphata</taxon>
        <taxon>Ovalentaria</taxon>
        <taxon>Atherinomorphae</taxon>
        <taxon>Cyprinodontiformes</taxon>
        <taxon>Goodeidae</taxon>
        <taxon>Ataeniobius</taxon>
    </lineage>
</organism>
<proteinExistence type="predicted"/>
<evidence type="ECO:0000313" key="1">
    <source>
        <dbReference type="EMBL" id="MED6252885.1"/>
    </source>
</evidence>